<keyword evidence="4 7" id="KW-0732">Signal</keyword>
<dbReference type="Proteomes" id="UP001214250">
    <property type="component" value="Chromosome 2"/>
</dbReference>
<dbReference type="Gene3D" id="3.40.720.10">
    <property type="entry name" value="Alkaline Phosphatase, subunit A"/>
    <property type="match status" value="1"/>
</dbReference>
<comment type="similarity">
    <text evidence="2">Belongs to the sulfatase family.</text>
</comment>
<dbReference type="InterPro" id="IPR000917">
    <property type="entry name" value="Sulfatase_N"/>
</dbReference>
<dbReference type="PROSITE" id="PS00523">
    <property type="entry name" value="SULFATASE_1"/>
    <property type="match status" value="1"/>
</dbReference>
<organism evidence="9 10">
    <name type="scientific">Lentisphaera profundi</name>
    <dbReference type="NCBI Taxonomy" id="1658616"/>
    <lineage>
        <taxon>Bacteria</taxon>
        <taxon>Pseudomonadati</taxon>
        <taxon>Lentisphaerota</taxon>
        <taxon>Lentisphaeria</taxon>
        <taxon>Lentisphaerales</taxon>
        <taxon>Lentisphaeraceae</taxon>
        <taxon>Lentisphaera</taxon>
    </lineage>
</organism>
<dbReference type="InterPro" id="IPR024607">
    <property type="entry name" value="Sulfatase_CS"/>
</dbReference>
<dbReference type="PROSITE" id="PS00149">
    <property type="entry name" value="SULFATASE_2"/>
    <property type="match status" value="1"/>
</dbReference>
<evidence type="ECO:0000256" key="2">
    <source>
        <dbReference type="ARBA" id="ARBA00008779"/>
    </source>
</evidence>
<keyword evidence="5" id="KW-0378">Hydrolase</keyword>
<dbReference type="SUPFAM" id="SSF53649">
    <property type="entry name" value="Alkaline phosphatase-like"/>
    <property type="match status" value="1"/>
</dbReference>
<evidence type="ECO:0000256" key="6">
    <source>
        <dbReference type="ARBA" id="ARBA00022837"/>
    </source>
</evidence>
<evidence type="ECO:0000256" key="4">
    <source>
        <dbReference type="ARBA" id="ARBA00022729"/>
    </source>
</evidence>
<keyword evidence="3" id="KW-0479">Metal-binding</keyword>
<dbReference type="EMBL" id="CP117812">
    <property type="protein sequence ID" value="WDE99439.1"/>
    <property type="molecule type" value="Genomic_DNA"/>
</dbReference>
<name>A0ABY7W048_9BACT</name>
<feature type="chain" id="PRO_5045151098" evidence="7">
    <location>
        <begin position="18"/>
        <end position="611"/>
    </location>
</feature>
<dbReference type="InterPro" id="IPR050738">
    <property type="entry name" value="Sulfatase"/>
</dbReference>
<keyword evidence="10" id="KW-1185">Reference proteome</keyword>
<dbReference type="CDD" id="cd16144">
    <property type="entry name" value="ARS_like"/>
    <property type="match status" value="1"/>
</dbReference>
<feature type="signal peptide" evidence="7">
    <location>
        <begin position="1"/>
        <end position="17"/>
    </location>
</feature>
<protein>
    <submittedName>
        <fullName evidence="9">Sulfatase</fullName>
    </submittedName>
</protein>
<evidence type="ECO:0000313" key="9">
    <source>
        <dbReference type="EMBL" id="WDE99439.1"/>
    </source>
</evidence>
<evidence type="ECO:0000256" key="3">
    <source>
        <dbReference type="ARBA" id="ARBA00022723"/>
    </source>
</evidence>
<sequence length="611" mass="69256">MKALLSLLFTLSFALCASERPKPNVILILADDLGWQDVKCYDIDKPSPYETPHIDQLSKDGIMFWQAYSPAPTCAPSRGAILAGKHPVRLKRPHVVGGAPPIPNHEKAWSMIAPWYRGRLPISNIIIPEVLKTNGYYTGHVGKWHIAIDHHAYPQPKDHGFDFTRSDRGATGGSRKDRLSDFATTAKDDPYRLDENNFPFHQNNVDALNFIQDNKAKPFFLYYATWLVHTPIHTRSRPLLEKYCKKIGIDFPTDPKGWTLPGQQNPYYAAMIEMLDYYLGQVITSLKETDDPRWPGHKLIENTYIIFTSDNGGMEGHPGEVITDNYPLDKGKINAQEGGTRVPFIISGPMVPKAVQTNVIANGMDLFPTILSWTKTKKPTDLQFDGSDLSSLITNNPQDPNLIKEANGEVRNSVMHHFPNSASMHSTLRIDGWKIIRNYQPNKAKIELYQLYDDSGKRVDIEESKNLVSQMPEKAAEMNRLLQQRLDEMDADYPYKNPYFKNSLAGKKQVPIVTSQEQNGRQLSLNYENKGNALSKAYLMYTLNGGQQSEEWYRMDAQIQGNKVNATLPEGSTHYIFNLIDDQNFLVSYPRMGQVGDFKRGNYSIKALKVK</sequence>
<evidence type="ECO:0000259" key="8">
    <source>
        <dbReference type="Pfam" id="PF00884"/>
    </source>
</evidence>
<feature type="domain" description="Sulfatase N-terminal" evidence="8">
    <location>
        <begin position="23"/>
        <end position="374"/>
    </location>
</feature>
<dbReference type="RefSeq" id="WP_274154294.1">
    <property type="nucleotide sequence ID" value="NZ_CP117812.1"/>
</dbReference>
<dbReference type="Gene3D" id="3.30.1120.10">
    <property type="match status" value="1"/>
</dbReference>
<evidence type="ECO:0000313" key="10">
    <source>
        <dbReference type="Proteomes" id="UP001214250"/>
    </source>
</evidence>
<dbReference type="Pfam" id="PF00884">
    <property type="entry name" value="Sulfatase"/>
    <property type="match status" value="1"/>
</dbReference>
<evidence type="ECO:0000256" key="7">
    <source>
        <dbReference type="SAM" id="SignalP"/>
    </source>
</evidence>
<gene>
    <name evidence="9" type="ORF">PQO03_16500</name>
</gene>
<comment type="cofactor">
    <cofactor evidence="1">
        <name>Ca(2+)</name>
        <dbReference type="ChEBI" id="CHEBI:29108"/>
    </cofactor>
</comment>
<keyword evidence="6" id="KW-0106">Calcium</keyword>
<evidence type="ECO:0000256" key="5">
    <source>
        <dbReference type="ARBA" id="ARBA00022801"/>
    </source>
</evidence>
<accession>A0ABY7W048</accession>
<dbReference type="PANTHER" id="PTHR42693:SF42">
    <property type="entry name" value="ARYLSULFATASE G"/>
    <property type="match status" value="1"/>
</dbReference>
<dbReference type="PANTHER" id="PTHR42693">
    <property type="entry name" value="ARYLSULFATASE FAMILY MEMBER"/>
    <property type="match status" value="1"/>
</dbReference>
<reference evidence="9 10" key="1">
    <citation type="submission" date="2023-02" db="EMBL/GenBank/DDBJ databases">
        <title>Genome sequence of Lentisphaera profundi SAORIC-696.</title>
        <authorList>
            <person name="Kim e."/>
            <person name="Cho J.-C."/>
            <person name="Choi A."/>
            <person name="Kang I."/>
        </authorList>
    </citation>
    <scope>NUCLEOTIDE SEQUENCE [LARGE SCALE GENOMIC DNA]</scope>
    <source>
        <strain evidence="9 10">SAORIC-696</strain>
    </source>
</reference>
<dbReference type="InterPro" id="IPR017850">
    <property type="entry name" value="Alkaline_phosphatase_core_sf"/>
</dbReference>
<evidence type="ECO:0000256" key="1">
    <source>
        <dbReference type="ARBA" id="ARBA00001913"/>
    </source>
</evidence>
<proteinExistence type="inferred from homology"/>